<protein>
    <submittedName>
        <fullName evidence="2">Uncharacterized protein</fullName>
    </submittedName>
</protein>
<evidence type="ECO:0000256" key="1">
    <source>
        <dbReference type="SAM" id="MobiDB-lite"/>
    </source>
</evidence>
<gene>
    <name evidence="2" type="ORF">SAMN05660710_01208</name>
</gene>
<evidence type="ECO:0000313" key="3">
    <source>
        <dbReference type="Proteomes" id="UP000199502"/>
    </source>
</evidence>
<accession>A0A1G5ERU9</accession>
<reference evidence="2 3" key="1">
    <citation type="submission" date="2016-10" db="EMBL/GenBank/DDBJ databases">
        <authorList>
            <person name="de Groot N.N."/>
        </authorList>
    </citation>
    <scope>NUCLEOTIDE SEQUENCE [LARGE SCALE GENOMIC DNA]</scope>
    <source>
        <strain evidence="2 3">CGMCC 1.8925</strain>
    </source>
</reference>
<dbReference type="AlphaFoldDB" id="A0A1G5ERU9"/>
<keyword evidence="3" id="KW-1185">Reference proteome</keyword>
<feature type="region of interest" description="Disordered" evidence="1">
    <location>
        <begin position="46"/>
        <end position="69"/>
    </location>
</feature>
<name>A0A1G5ERU9_9RHOB</name>
<dbReference type="STRING" id="336292.SAMN05660710_01208"/>
<dbReference type="EMBL" id="FMVT01000003">
    <property type="protein sequence ID" value="SCY29725.1"/>
    <property type="molecule type" value="Genomic_DNA"/>
</dbReference>
<organism evidence="2 3">
    <name type="scientific">Paracoccus tibetensis</name>
    <dbReference type="NCBI Taxonomy" id="336292"/>
    <lineage>
        <taxon>Bacteria</taxon>
        <taxon>Pseudomonadati</taxon>
        <taxon>Pseudomonadota</taxon>
        <taxon>Alphaproteobacteria</taxon>
        <taxon>Rhodobacterales</taxon>
        <taxon>Paracoccaceae</taxon>
        <taxon>Paracoccus</taxon>
    </lineage>
</organism>
<dbReference type="Proteomes" id="UP000199502">
    <property type="component" value="Unassembled WGS sequence"/>
</dbReference>
<sequence length="88" mass="9778">MHARLAGLIEGAETMDYLRRREAEGLEGRRPEFGDLQREEDAALAGMGEEPLRSPLGLGAGVPMEGPRRISERGKKALLEEMMRRNGM</sequence>
<proteinExistence type="predicted"/>
<evidence type="ECO:0000313" key="2">
    <source>
        <dbReference type="EMBL" id="SCY29725.1"/>
    </source>
</evidence>
<dbReference type="RefSeq" id="WP_090741265.1">
    <property type="nucleotide sequence ID" value="NZ_FMVT01000003.1"/>
</dbReference>